<dbReference type="AlphaFoldDB" id="A0A2R7YY60"/>
<feature type="transmembrane region" description="Helical" evidence="1">
    <location>
        <begin position="393"/>
        <end position="415"/>
    </location>
</feature>
<dbReference type="OrthoDB" id="3812135at2"/>
<feature type="transmembrane region" description="Helical" evidence="1">
    <location>
        <begin position="142"/>
        <end position="166"/>
    </location>
</feature>
<organism evidence="2 3">
    <name type="scientific">Nocardioides currus</name>
    <dbReference type="NCBI Taxonomy" id="2133958"/>
    <lineage>
        <taxon>Bacteria</taxon>
        <taxon>Bacillati</taxon>
        <taxon>Actinomycetota</taxon>
        <taxon>Actinomycetes</taxon>
        <taxon>Propionibacteriales</taxon>
        <taxon>Nocardioidaceae</taxon>
        <taxon>Nocardioides</taxon>
    </lineage>
</organism>
<dbReference type="RefSeq" id="WP_108344272.1">
    <property type="nucleotide sequence ID" value="NZ_PYXZ01000003.1"/>
</dbReference>
<reference evidence="2 3" key="1">
    <citation type="submission" date="2018-03" db="EMBL/GenBank/DDBJ databases">
        <authorList>
            <person name="Keele B.F."/>
        </authorList>
    </citation>
    <scope>NUCLEOTIDE SEQUENCE [LARGE SCALE GENOMIC DNA]</scope>
    <source>
        <strain evidence="2 3">IB-3</strain>
    </source>
</reference>
<feature type="transmembrane region" description="Helical" evidence="1">
    <location>
        <begin position="66"/>
        <end position="89"/>
    </location>
</feature>
<accession>A0A2R7YY60</accession>
<feature type="transmembrane region" description="Helical" evidence="1">
    <location>
        <begin position="320"/>
        <end position="341"/>
    </location>
</feature>
<feature type="transmembrane region" description="Helical" evidence="1">
    <location>
        <begin position="221"/>
        <end position="247"/>
    </location>
</feature>
<feature type="transmembrane region" description="Helical" evidence="1">
    <location>
        <begin position="297"/>
        <end position="314"/>
    </location>
</feature>
<feature type="transmembrane region" description="Helical" evidence="1">
    <location>
        <begin position="31"/>
        <end position="54"/>
    </location>
</feature>
<evidence type="ECO:0000313" key="2">
    <source>
        <dbReference type="EMBL" id="PUA81330.1"/>
    </source>
</evidence>
<feature type="transmembrane region" description="Helical" evidence="1">
    <location>
        <begin position="463"/>
        <end position="481"/>
    </location>
</feature>
<keyword evidence="3" id="KW-1185">Reference proteome</keyword>
<proteinExistence type="predicted"/>
<sequence length="506" mass="52861">MRSSTETWRGAATDLRHLMGFRSRSVRRPRVAAVSLVMVVAMTVLMAVAPAWLSGIPADRLDLVEAALPAALAGFLLLGIGASMGGGGGRELLPREQAVIHPIGPLTEHLGALVLAPLNLAWLLQAWALLATTALTVGPHGLLGAQVVVLLWVVLATAAAQVVGWSVEGVRRTRHGVVVIRSVTGAAALALLAGQVAGRLDDLSAALPTARLADSLGGPRWPLVAALLLVLVVGAVAAGGVPARWALGLPPREELRVESGVHEARPAPTPRLLGADLALMRQLDRGSVWRSVGMRRGLIVLAAGPALVALGAGLSWDTVLILPGLGASGAALLYGVNAWCLDGRGTLWRESLPVAPSATFDARTLVTAECLVLVSGVPVLAGAIRNGLPERQVAIALVACWVVVVVQVLAIAMSWSVRRPYAVDLRSPRATPAPHAAMFGYALRLSLVTTVTGMLFVGASSVPIWWLPPAFAALFLLRSGLRLRRARRRWLDAPARAEIALTVSAG</sequence>
<dbReference type="Proteomes" id="UP000244867">
    <property type="component" value="Unassembled WGS sequence"/>
</dbReference>
<feature type="transmembrane region" description="Helical" evidence="1">
    <location>
        <begin position="436"/>
        <end position="457"/>
    </location>
</feature>
<feature type="transmembrane region" description="Helical" evidence="1">
    <location>
        <begin position="110"/>
        <end position="130"/>
    </location>
</feature>
<feature type="transmembrane region" description="Helical" evidence="1">
    <location>
        <begin position="362"/>
        <end position="381"/>
    </location>
</feature>
<comment type="caution">
    <text evidence="2">The sequence shown here is derived from an EMBL/GenBank/DDBJ whole genome shotgun (WGS) entry which is preliminary data.</text>
</comment>
<evidence type="ECO:0000313" key="3">
    <source>
        <dbReference type="Proteomes" id="UP000244867"/>
    </source>
</evidence>
<keyword evidence="1" id="KW-0812">Transmembrane</keyword>
<protein>
    <recommendedName>
        <fullName evidence="4">ABC-2 type transport system permease protein</fullName>
    </recommendedName>
</protein>
<feature type="transmembrane region" description="Helical" evidence="1">
    <location>
        <begin position="178"/>
        <end position="198"/>
    </location>
</feature>
<keyword evidence="1" id="KW-1133">Transmembrane helix</keyword>
<gene>
    <name evidence="2" type="ORF">C7S10_09940</name>
</gene>
<evidence type="ECO:0008006" key="4">
    <source>
        <dbReference type="Google" id="ProtNLM"/>
    </source>
</evidence>
<keyword evidence="1" id="KW-0472">Membrane</keyword>
<dbReference type="EMBL" id="PYXZ01000003">
    <property type="protein sequence ID" value="PUA81330.1"/>
    <property type="molecule type" value="Genomic_DNA"/>
</dbReference>
<name>A0A2R7YY60_9ACTN</name>
<evidence type="ECO:0000256" key="1">
    <source>
        <dbReference type="SAM" id="Phobius"/>
    </source>
</evidence>